<dbReference type="GeneID" id="92040172"/>
<keyword evidence="3" id="KW-1185">Reference proteome</keyword>
<evidence type="ECO:0000256" key="1">
    <source>
        <dbReference type="SAM" id="Coils"/>
    </source>
</evidence>
<keyword evidence="1" id="KW-0175">Coiled coil</keyword>
<dbReference type="RefSeq" id="XP_066670730.1">
    <property type="nucleotide sequence ID" value="XM_066807112.1"/>
</dbReference>
<accession>A0ABR1WXE6</accession>
<sequence>MAPVKKDQHCPGNLLLSEACRLQFEAFLAAEAHYRNMAKQIEDDCEEVMKTVSKLVEEYKEYKEDTKRGIEEQNKSFEKRIEVKEDMKKSIKEQHKGVRERVKEYVEERFNTIMTMEFETFVEDIAKEIGKELGAEGGQKIGEKFGKKFGEEKAKELRMAFAMKRSEYDGKGNLKDGVVRSGK</sequence>
<reference evidence="2 3" key="1">
    <citation type="submission" date="2023-01" db="EMBL/GenBank/DDBJ databases">
        <title>Analysis of 21 Apiospora genomes using comparative genomics revels a genus with tremendous synthesis potential of carbohydrate active enzymes and secondary metabolites.</title>
        <authorList>
            <person name="Sorensen T."/>
        </authorList>
    </citation>
    <scope>NUCLEOTIDE SEQUENCE [LARGE SCALE GENOMIC DNA]</scope>
    <source>
        <strain evidence="2 3">CBS 114990</strain>
    </source>
</reference>
<dbReference type="Proteomes" id="UP001433268">
    <property type="component" value="Unassembled WGS sequence"/>
</dbReference>
<protein>
    <submittedName>
        <fullName evidence="2">Uncharacterized protein</fullName>
    </submittedName>
</protein>
<feature type="coiled-coil region" evidence="1">
    <location>
        <begin position="38"/>
        <end position="108"/>
    </location>
</feature>
<evidence type="ECO:0000313" key="3">
    <source>
        <dbReference type="Proteomes" id="UP001433268"/>
    </source>
</evidence>
<name>A0ABR1WXE6_9PEZI</name>
<organism evidence="2 3">
    <name type="scientific">Apiospora hydei</name>
    <dbReference type="NCBI Taxonomy" id="1337664"/>
    <lineage>
        <taxon>Eukaryota</taxon>
        <taxon>Fungi</taxon>
        <taxon>Dikarya</taxon>
        <taxon>Ascomycota</taxon>
        <taxon>Pezizomycotina</taxon>
        <taxon>Sordariomycetes</taxon>
        <taxon>Xylariomycetidae</taxon>
        <taxon>Amphisphaeriales</taxon>
        <taxon>Apiosporaceae</taxon>
        <taxon>Apiospora</taxon>
    </lineage>
</organism>
<comment type="caution">
    <text evidence="2">The sequence shown here is derived from an EMBL/GenBank/DDBJ whole genome shotgun (WGS) entry which is preliminary data.</text>
</comment>
<evidence type="ECO:0000313" key="2">
    <source>
        <dbReference type="EMBL" id="KAK8087836.1"/>
    </source>
</evidence>
<dbReference type="EMBL" id="JAQQWN010000004">
    <property type="protein sequence ID" value="KAK8087836.1"/>
    <property type="molecule type" value="Genomic_DNA"/>
</dbReference>
<proteinExistence type="predicted"/>
<gene>
    <name evidence="2" type="ORF">PG997_002797</name>
</gene>